<name>A0A0A9F108_ARUDO</name>
<evidence type="ECO:0000313" key="1">
    <source>
        <dbReference type="EMBL" id="JAE04904.1"/>
    </source>
</evidence>
<dbReference type="EMBL" id="GBRH01192992">
    <property type="protein sequence ID" value="JAE04904.1"/>
    <property type="molecule type" value="Transcribed_RNA"/>
</dbReference>
<reference evidence="1" key="1">
    <citation type="submission" date="2014-09" db="EMBL/GenBank/DDBJ databases">
        <authorList>
            <person name="Magalhaes I.L.F."/>
            <person name="Oliveira U."/>
            <person name="Santos F.R."/>
            <person name="Vidigal T.H.D.A."/>
            <person name="Brescovit A.D."/>
            <person name="Santos A.J."/>
        </authorList>
    </citation>
    <scope>NUCLEOTIDE SEQUENCE</scope>
    <source>
        <tissue evidence="1">Shoot tissue taken approximately 20 cm above the soil surface</tissue>
    </source>
</reference>
<accession>A0A0A9F108</accession>
<protein>
    <submittedName>
        <fullName evidence="1">Uncharacterized protein</fullName>
    </submittedName>
</protein>
<reference evidence="1" key="2">
    <citation type="journal article" date="2015" name="Data Brief">
        <title>Shoot transcriptome of the giant reed, Arundo donax.</title>
        <authorList>
            <person name="Barrero R.A."/>
            <person name="Guerrero F.D."/>
            <person name="Moolhuijzen P."/>
            <person name="Goolsby J.A."/>
            <person name="Tidwell J."/>
            <person name="Bellgard S.E."/>
            <person name="Bellgard M.I."/>
        </authorList>
    </citation>
    <scope>NUCLEOTIDE SEQUENCE</scope>
    <source>
        <tissue evidence="1">Shoot tissue taken approximately 20 cm above the soil surface</tissue>
    </source>
</reference>
<sequence>MNAVILQTLKHIVLIGYQQQCNNHIEKKRFSPAMSLLIPVFDNTTITVCC</sequence>
<dbReference type="AlphaFoldDB" id="A0A0A9F108"/>
<proteinExistence type="predicted"/>
<organism evidence="1">
    <name type="scientific">Arundo donax</name>
    <name type="common">Giant reed</name>
    <name type="synonym">Donax arundinaceus</name>
    <dbReference type="NCBI Taxonomy" id="35708"/>
    <lineage>
        <taxon>Eukaryota</taxon>
        <taxon>Viridiplantae</taxon>
        <taxon>Streptophyta</taxon>
        <taxon>Embryophyta</taxon>
        <taxon>Tracheophyta</taxon>
        <taxon>Spermatophyta</taxon>
        <taxon>Magnoliopsida</taxon>
        <taxon>Liliopsida</taxon>
        <taxon>Poales</taxon>
        <taxon>Poaceae</taxon>
        <taxon>PACMAD clade</taxon>
        <taxon>Arundinoideae</taxon>
        <taxon>Arundineae</taxon>
        <taxon>Arundo</taxon>
    </lineage>
</organism>